<dbReference type="Proteomes" id="UP000195897">
    <property type="component" value="Unassembled WGS sequence"/>
</dbReference>
<dbReference type="AlphaFoldDB" id="A0A1Y4L7K4"/>
<evidence type="ECO:0000259" key="1">
    <source>
        <dbReference type="PROSITE" id="PS51729"/>
    </source>
</evidence>
<dbReference type="InterPro" id="IPR045057">
    <property type="entry name" value="Gcn5-rel_NAT"/>
</dbReference>
<reference evidence="3" key="1">
    <citation type="submission" date="2017-04" db="EMBL/GenBank/DDBJ databases">
        <title>Function of individual gut microbiota members based on whole genome sequencing of pure cultures obtained from chicken caecum.</title>
        <authorList>
            <person name="Medvecky M."/>
            <person name="Cejkova D."/>
            <person name="Polansky O."/>
            <person name="Karasova D."/>
            <person name="Kubasova T."/>
            <person name="Cizek A."/>
            <person name="Rychlik I."/>
        </authorList>
    </citation>
    <scope>NUCLEOTIDE SEQUENCE [LARGE SCALE GENOMIC DNA]</scope>
    <source>
        <strain evidence="3">An180</strain>
    </source>
</reference>
<dbReference type="Gene3D" id="3.40.630.30">
    <property type="match status" value="1"/>
</dbReference>
<evidence type="ECO:0000313" key="3">
    <source>
        <dbReference type="Proteomes" id="UP000195897"/>
    </source>
</evidence>
<dbReference type="InterPro" id="IPR016181">
    <property type="entry name" value="Acyl_CoA_acyltransferase"/>
</dbReference>
<dbReference type="CDD" id="cd04301">
    <property type="entry name" value="NAT_SF"/>
    <property type="match status" value="1"/>
</dbReference>
<dbReference type="PROSITE" id="PS51729">
    <property type="entry name" value="GNAT_YJDJ"/>
    <property type="match status" value="1"/>
</dbReference>
<accession>A0A1Y4L7K4</accession>
<dbReference type="PANTHER" id="PTHR31435">
    <property type="entry name" value="PROTEIN NATD1"/>
    <property type="match status" value="1"/>
</dbReference>
<protein>
    <recommendedName>
        <fullName evidence="1">N-acetyltransferase domain-containing protein</fullName>
    </recommendedName>
</protein>
<dbReference type="Pfam" id="PF14542">
    <property type="entry name" value="Acetyltransf_CG"/>
    <property type="match status" value="1"/>
</dbReference>
<dbReference type="RefSeq" id="WP_087374746.1">
    <property type="nucleotide sequence ID" value="NZ_NFKK01000027.1"/>
</dbReference>
<proteinExistence type="predicted"/>
<dbReference type="EMBL" id="NFKK01000027">
    <property type="protein sequence ID" value="OUP50761.1"/>
    <property type="molecule type" value="Genomic_DNA"/>
</dbReference>
<sequence length="87" mass="9919">MNYVHESNRISLSSPQGELLAEITFPLAHDNVVNINHTYVHPDLRGQQVADTLMRLALDDIQKSGLTFTATCPYAVRWLERHPEHKP</sequence>
<gene>
    <name evidence="2" type="ORF">B5F17_13795</name>
</gene>
<dbReference type="InterPro" id="IPR031165">
    <property type="entry name" value="GNAT_YJDJ"/>
</dbReference>
<organism evidence="2 3">
    <name type="scientific">Butyricicoccus pullicaecorum</name>
    <dbReference type="NCBI Taxonomy" id="501571"/>
    <lineage>
        <taxon>Bacteria</taxon>
        <taxon>Bacillati</taxon>
        <taxon>Bacillota</taxon>
        <taxon>Clostridia</taxon>
        <taxon>Eubacteriales</taxon>
        <taxon>Butyricicoccaceae</taxon>
        <taxon>Butyricicoccus</taxon>
    </lineage>
</organism>
<evidence type="ECO:0000313" key="2">
    <source>
        <dbReference type="EMBL" id="OUP50761.1"/>
    </source>
</evidence>
<comment type="caution">
    <text evidence="2">The sequence shown here is derived from an EMBL/GenBank/DDBJ whole genome shotgun (WGS) entry which is preliminary data.</text>
</comment>
<name>A0A1Y4L7K4_9FIRM</name>
<dbReference type="PANTHER" id="PTHR31435:SF9">
    <property type="entry name" value="PROTEIN NATD1"/>
    <property type="match status" value="1"/>
</dbReference>
<dbReference type="SUPFAM" id="SSF55729">
    <property type="entry name" value="Acyl-CoA N-acyltransferases (Nat)"/>
    <property type="match status" value="1"/>
</dbReference>
<feature type="domain" description="N-acetyltransferase" evidence="1">
    <location>
        <begin position="2"/>
        <end position="87"/>
    </location>
</feature>